<sequence>MKSNAAKVQKALAGIEYPKEKQEVVSYAKDHGASQDVVDDLQSLPDKRYKTAADLSSAFSGK</sequence>
<dbReference type="EMBL" id="PGGK01000003">
    <property type="protein sequence ID" value="TGC10710.1"/>
    <property type="molecule type" value="Genomic_DNA"/>
</dbReference>
<protein>
    <submittedName>
        <fullName evidence="1">DUF2795 domain-containing protein</fullName>
    </submittedName>
</protein>
<dbReference type="Proteomes" id="UP000297295">
    <property type="component" value="Unassembled WGS sequence"/>
</dbReference>
<dbReference type="AlphaFoldDB" id="A0A4E0PYV3"/>
<dbReference type="Pfam" id="PF11387">
    <property type="entry name" value="DUF2795"/>
    <property type="match status" value="1"/>
</dbReference>
<keyword evidence="2" id="KW-1185">Reference proteome</keyword>
<organism evidence="1 2">
    <name type="scientific">Methanolobus halotolerans</name>
    <dbReference type="NCBI Taxonomy" id="2052935"/>
    <lineage>
        <taxon>Archaea</taxon>
        <taxon>Methanobacteriati</taxon>
        <taxon>Methanobacteriota</taxon>
        <taxon>Stenosarchaea group</taxon>
        <taxon>Methanomicrobia</taxon>
        <taxon>Methanosarcinales</taxon>
        <taxon>Methanosarcinaceae</taxon>
        <taxon>Methanolobus</taxon>
    </lineage>
</organism>
<reference evidence="1 2" key="1">
    <citation type="submission" date="2017-11" db="EMBL/GenBank/DDBJ databases">
        <title>Isolation and Characterization of Methanogenic Archaea from Saline Meromictic Lake at Siberia.</title>
        <authorList>
            <person name="Shen Y."/>
            <person name="Huang H.-H."/>
            <person name="Lai M.-C."/>
            <person name="Chen S.-C."/>
        </authorList>
    </citation>
    <scope>NUCLEOTIDE SEQUENCE [LARGE SCALE GENOMIC DNA]</scope>
    <source>
        <strain evidence="1 2">SY-01</strain>
    </source>
</reference>
<gene>
    <name evidence="1" type="ORF">CUN85_04365</name>
</gene>
<evidence type="ECO:0000313" key="1">
    <source>
        <dbReference type="EMBL" id="TGC10710.1"/>
    </source>
</evidence>
<comment type="caution">
    <text evidence="1">The sequence shown here is derived from an EMBL/GenBank/DDBJ whole genome shotgun (WGS) entry which is preliminary data.</text>
</comment>
<dbReference type="OrthoDB" id="106287at2157"/>
<dbReference type="InterPro" id="IPR021527">
    <property type="entry name" value="DUF2795"/>
</dbReference>
<proteinExistence type="predicted"/>
<accession>A0A4E0PYV3</accession>
<name>A0A4E0PYV3_9EURY</name>
<evidence type="ECO:0000313" key="2">
    <source>
        <dbReference type="Proteomes" id="UP000297295"/>
    </source>
</evidence>
<dbReference type="RefSeq" id="WP_135389091.1">
    <property type="nucleotide sequence ID" value="NZ_PGGK01000003.1"/>
</dbReference>